<dbReference type="OrthoDB" id="9802309at2"/>
<dbReference type="NCBIfam" id="TIGR00431">
    <property type="entry name" value="TruB"/>
    <property type="match status" value="1"/>
</dbReference>
<dbReference type="GO" id="GO:1990481">
    <property type="term" value="P:mRNA pseudouridine synthesis"/>
    <property type="evidence" value="ECO:0007669"/>
    <property type="project" value="TreeGrafter"/>
</dbReference>
<dbReference type="InterPro" id="IPR014780">
    <property type="entry name" value="tRNA_psdUridine_synth_TruB"/>
</dbReference>
<feature type="domain" description="tRNA pseudouridine synthase II TruB subfamily 1 C-terminal" evidence="7">
    <location>
        <begin position="235"/>
        <end position="282"/>
    </location>
</feature>
<dbReference type="Proteomes" id="UP000254051">
    <property type="component" value="Unassembled WGS sequence"/>
</dbReference>
<comment type="function">
    <text evidence="5">Responsible for synthesis of pseudouridine from uracil-55 in the psi GC loop of transfer RNAs.</text>
</comment>
<keyword evidence="10" id="KW-1185">Reference proteome</keyword>
<feature type="domain" description="Pseudouridine synthase II N-terminal" evidence="6">
    <location>
        <begin position="24"/>
        <end position="172"/>
    </location>
</feature>
<dbReference type="EC" id="5.4.99.25" evidence="5"/>
<dbReference type="InterPro" id="IPR015240">
    <property type="entry name" value="tRNA_sdUridine_synth_fam1_C"/>
</dbReference>
<dbReference type="Pfam" id="PF01509">
    <property type="entry name" value="TruB_N"/>
    <property type="match status" value="1"/>
</dbReference>
<sequence length="301" mass="34061">MINGIINVYKEKGYTSHDVVARLRGILGQKKIGHTGTLDPDAEGVLPICLGRATKLCDMLTDKDKTYETVLLFGKTTDTQDISGKVLEDKDTSFLTESNVRECIEGYVGEYKQLPPMYSALKVNGRKLYELAREGIEIERKRRIVQIFDIKIQTIKLPRVSMKVKCSKGTYIRTLCHDIGQDLETGACMETLLRTSVGRFEVKDSLKLEQIEELKKAGKLSEVIIPIDAMFSGLPAVTVADAHAAYAYNGNPLRLEYMTEGPAIAEDKRVRVYNEEGKFIGIYHYLTEKKEYRLEKMFFLP</sequence>
<dbReference type="Pfam" id="PF09157">
    <property type="entry name" value="TruB-C_2"/>
    <property type="match status" value="1"/>
</dbReference>
<dbReference type="PANTHER" id="PTHR13767:SF2">
    <property type="entry name" value="PSEUDOURIDYLATE SYNTHASE TRUB1"/>
    <property type="match status" value="1"/>
</dbReference>
<organism evidence="9 10">
    <name type="scientific">Faecalicatena contorta</name>
    <dbReference type="NCBI Taxonomy" id="39482"/>
    <lineage>
        <taxon>Bacteria</taxon>
        <taxon>Bacillati</taxon>
        <taxon>Bacillota</taxon>
        <taxon>Clostridia</taxon>
        <taxon>Lachnospirales</taxon>
        <taxon>Lachnospiraceae</taxon>
        <taxon>Faecalicatena</taxon>
    </lineage>
</organism>
<dbReference type="CDD" id="cd02573">
    <property type="entry name" value="PseudoU_synth_EcTruB"/>
    <property type="match status" value="1"/>
</dbReference>
<keyword evidence="3 5" id="KW-0819">tRNA processing</keyword>
<dbReference type="GO" id="GO:0160148">
    <property type="term" value="F:tRNA pseudouridine(55) synthase activity"/>
    <property type="evidence" value="ECO:0007669"/>
    <property type="project" value="UniProtKB-EC"/>
</dbReference>
<evidence type="ECO:0000313" key="10">
    <source>
        <dbReference type="Proteomes" id="UP000254051"/>
    </source>
</evidence>
<evidence type="ECO:0000259" key="8">
    <source>
        <dbReference type="Pfam" id="PF16198"/>
    </source>
</evidence>
<evidence type="ECO:0000256" key="1">
    <source>
        <dbReference type="ARBA" id="ARBA00000385"/>
    </source>
</evidence>
<accession>A0A316A3I1</accession>
<dbReference type="GO" id="GO:0031119">
    <property type="term" value="P:tRNA pseudouridine synthesis"/>
    <property type="evidence" value="ECO:0007669"/>
    <property type="project" value="UniProtKB-UniRule"/>
</dbReference>
<keyword evidence="4 5" id="KW-0413">Isomerase</keyword>
<evidence type="ECO:0000256" key="2">
    <source>
        <dbReference type="ARBA" id="ARBA00005642"/>
    </source>
</evidence>
<protein>
    <recommendedName>
        <fullName evidence="5">tRNA pseudouridine synthase B</fullName>
        <ecNumber evidence="5">5.4.99.25</ecNumber>
    </recommendedName>
    <alternativeName>
        <fullName evidence="5">tRNA pseudouridine(55) synthase</fullName>
        <shortName evidence="5">Psi55 synthase</shortName>
    </alternativeName>
    <alternativeName>
        <fullName evidence="5">tRNA pseudouridylate synthase</fullName>
    </alternativeName>
    <alternativeName>
        <fullName evidence="5">tRNA-uridine isomerase</fullName>
    </alternativeName>
</protein>
<dbReference type="FunFam" id="3.30.2350.10:FF:000011">
    <property type="entry name" value="tRNA pseudouridine synthase B"/>
    <property type="match status" value="1"/>
</dbReference>
<evidence type="ECO:0000259" key="7">
    <source>
        <dbReference type="Pfam" id="PF09157"/>
    </source>
</evidence>
<feature type="active site" description="Nucleophile" evidence="5">
    <location>
        <position position="39"/>
    </location>
</feature>
<evidence type="ECO:0000256" key="3">
    <source>
        <dbReference type="ARBA" id="ARBA00022694"/>
    </source>
</evidence>
<gene>
    <name evidence="5" type="primary">truB</name>
    <name evidence="9" type="ORF">SAMN05216529_101261</name>
</gene>
<reference evidence="10" key="1">
    <citation type="submission" date="2017-07" db="EMBL/GenBank/DDBJ databases">
        <authorList>
            <person name="Varghese N."/>
            <person name="Submissions S."/>
        </authorList>
    </citation>
    <scope>NUCLEOTIDE SEQUENCE [LARGE SCALE GENOMIC DNA]</scope>
    <source>
        <strain evidence="10">NLAE-zl-C134</strain>
    </source>
</reference>
<dbReference type="PANTHER" id="PTHR13767">
    <property type="entry name" value="TRNA-PSEUDOURIDINE SYNTHASE"/>
    <property type="match status" value="1"/>
</dbReference>
<name>A0A316A3I1_9FIRM</name>
<feature type="domain" description="tRNA pseudouridylate synthase B C-terminal" evidence="8">
    <location>
        <begin position="173"/>
        <end position="231"/>
    </location>
</feature>
<comment type="similarity">
    <text evidence="2 5">Belongs to the pseudouridine synthase TruB family. Type 1 subfamily.</text>
</comment>
<dbReference type="InterPro" id="IPR002501">
    <property type="entry name" value="PsdUridine_synth_N"/>
</dbReference>
<evidence type="ECO:0000313" key="9">
    <source>
        <dbReference type="EMBL" id="SUQ12370.1"/>
    </source>
</evidence>
<dbReference type="Gene3D" id="3.30.2350.10">
    <property type="entry name" value="Pseudouridine synthase"/>
    <property type="match status" value="1"/>
</dbReference>
<dbReference type="GO" id="GO:0003723">
    <property type="term" value="F:RNA binding"/>
    <property type="evidence" value="ECO:0007669"/>
    <property type="project" value="InterPro"/>
</dbReference>
<dbReference type="AlphaFoldDB" id="A0A316A3I1"/>
<proteinExistence type="inferred from homology"/>
<evidence type="ECO:0000256" key="5">
    <source>
        <dbReference type="HAMAP-Rule" id="MF_01080"/>
    </source>
</evidence>
<dbReference type="InterPro" id="IPR020103">
    <property type="entry name" value="PsdUridine_synth_cat_dom_sf"/>
</dbReference>
<dbReference type="EMBL" id="UHJJ01000001">
    <property type="protein sequence ID" value="SUQ12370.1"/>
    <property type="molecule type" value="Genomic_DNA"/>
</dbReference>
<evidence type="ECO:0000259" key="6">
    <source>
        <dbReference type="Pfam" id="PF01509"/>
    </source>
</evidence>
<evidence type="ECO:0000256" key="4">
    <source>
        <dbReference type="ARBA" id="ARBA00023235"/>
    </source>
</evidence>
<dbReference type="RefSeq" id="WP_109708394.1">
    <property type="nucleotide sequence ID" value="NZ_QGDS01000001.1"/>
</dbReference>
<dbReference type="HAMAP" id="MF_01080">
    <property type="entry name" value="TruB_bact"/>
    <property type="match status" value="1"/>
</dbReference>
<dbReference type="SUPFAM" id="SSF55120">
    <property type="entry name" value="Pseudouridine synthase"/>
    <property type="match status" value="1"/>
</dbReference>
<dbReference type="InterPro" id="IPR032819">
    <property type="entry name" value="TruB_C"/>
</dbReference>
<comment type="catalytic activity">
    <reaction evidence="1 5">
        <text>uridine(55) in tRNA = pseudouridine(55) in tRNA</text>
        <dbReference type="Rhea" id="RHEA:42532"/>
        <dbReference type="Rhea" id="RHEA-COMP:10101"/>
        <dbReference type="Rhea" id="RHEA-COMP:10102"/>
        <dbReference type="ChEBI" id="CHEBI:65314"/>
        <dbReference type="ChEBI" id="CHEBI:65315"/>
        <dbReference type="EC" id="5.4.99.25"/>
    </reaction>
</comment>
<dbReference type="Pfam" id="PF16198">
    <property type="entry name" value="TruB_C_2"/>
    <property type="match status" value="1"/>
</dbReference>